<evidence type="ECO:0000256" key="9">
    <source>
        <dbReference type="ARBA" id="ARBA00030717"/>
    </source>
</evidence>
<dbReference type="Proteomes" id="UP000603545">
    <property type="component" value="Unassembled WGS sequence"/>
</dbReference>
<evidence type="ECO:0000313" key="15">
    <source>
        <dbReference type="Proteomes" id="UP000603545"/>
    </source>
</evidence>
<protein>
    <recommendedName>
        <fullName evidence="5 11">Adenylosuccinate lyase</fullName>
        <shortName evidence="12">ASL</shortName>
        <ecNumber evidence="4 11">4.3.2.2</ecNumber>
    </recommendedName>
    <alternativeName>
        <fullName evidence="9 12">Adenylosuccinase</fullName>
    </alternativeName>
</protein>
<keyword evidence="7 12" id="KW-0456">Lyase</keyword>
<dbReference type="NCBIfam" id="TIGR00928">
    <property type="entry name" value="purB"/>
    <property type="match status" value="1"/>
</dbReference>
<evidence type="ECO:0000256" key="3">
    <source>
        <dbReference type="ARBA" id="ARBA00008273"/>
    </source>
</evidence>
<dbReference type="InterPro" id="IPR000362">
    <property type="entry name" value="Fumarate_lyase_fam"/>
</dbReference>
<keyword evidence="6 12" id="KW-0658">Purine biosynthesis</keyword>
<sequence length="432" mass="49110">MITRYTRKVMGDIWTDKNRYQTWLNVEILACEALAKKGKIPKKAVDNIRKKAGFSIKRIEKIEAETRHDVIAFLADVAEHVGPDSRYIHMGLTSSDILDTSMAYLLRQAGKIILKDCKILLQTIKKKAFKHKNTVMIGRSHGIHAEPITFGLKLAVWYDEMRRNQERFERAVETISFGKLSGAVGTFANISPEVEAYVCKKLGLKPAPASTQIVQRDRHAEYFTSLAIMASSIEKMAVEIRHLQRTEVLEAEEFFSKGQKGSSAMPHKRNPIGSENICGLARIIRSNATASLENIPLWHERDISHSSVERVIAPDSTILIDYILNRITKIIDNLIVYPERMKQNLNMLKGLIFSQQILLALTESGATRKDAYEMVQAVAMRVWKDKNDFKALILKNKKICSLLGSEKIEEIFDVSYHLKYISAIFNRVFVDS</sequence>
<dbReference type="EC" id="4.3.2.2" evidence="4 11"/>
<dbReference type="FunFam" id="1.10.40.30:FF:000007">
    <property type="entry name" value="Adenylosuccinate lyase"/>
    <property type="match status" value="1"/>
</dbReference>
<dbReference type="FunFam" id="1.20.200.10:FF:000008">
    <property type="entry name" value="Adenylosuccinate lyase"/>
    <property type="match status" value="1"/>
</dbReference>
<dbReference type="FunFam" id="1.10.275.10:FF:000006">
    <property type="entry name" value="Adenylosuccinate lyase"/>
    <property type="match status" value="1"/>
</dbReference>
<evidence type="ECO:0000259" key="13">
    <source>
        <dbReference type="SMART" id="SM00998"/>
    </source>
</evidence>
<evidence type="ECO:0000256" key="10">
    <source>
        <dbReference type="ARBA" id="ARBA00049115"/>
    </source>
</evidence>
<dbReference type="UniPathway" id="UPA00075">
    <property type="reaction ID" value="UER00336"/>
</dbReference>
<dbReference type="InterPro" id="IPR019468">
    <property type="entry name" value="AdenyloSucc_lyase_C"/>
</dbReference>
<accession>A0A8J6TAW4</accession>
<comment type="pathway">
    <text evidence="1 12">Purine metabolism; IMP biosynthesis via de novo pathway; 5-amino-1-(5-phospho-D-ribosyl)imidazole-4-carboxamide from 5-amino-1-(5-phospho-D-ribosyl)imidazole-4-carboxylate: step 2/2.</text>
</comment>
<evidence type="ECO:0000256" key="4">
    <source>
        <dbReference type="ARBA" id="ARBA00012339"/>
    </source>
</evidence>
<dbReference type="InterPro" id="IPR004769">
    <property type="entry name" value="Pur_lyase"/>
</dbReference>
<evidence type="ECO:0000256" key="8">
    <source>
        <dbReference type="ARBA" id="ARBA00024477"/>
    </source>
</evidence>
<dbReference type="GO" id="GO:0070626">
    <property type="term" value="F:(S)-2-(5-amino-1-(5-phospho-D-ribosyl)imidazole-4-carboxamido) succinate lyase (fumarate-forming) activity"/>
    <property type="evidence" value="ECO:0007669"/>
    <property type="project" value="TreeGrafter"/>
</dbReference>
<dbReference type="CDD" id="cd01360">
    <property type="entry name" value="Adenylsuccinate_lyase_1"/>
    <property type="match status" value="1"/>
</dbReference>
<dbReference type="AlphaFoldDB" id="A0A8J6TAW4"/>
<dbReference type="PRINTS" id="PR00145">
    <property type="entry name" value="ARGSUCLYASE"/>
</dbReference>
<dbReference type="Pfam" id="PF00206">
    <property type="entry name" value="Lyase_1"/>
    <property type="match status" value="1"/>
</dbReference>
<comment type="caution">
    <text evidence="14">The sequence shown here is derived from an EMBL/GenBank/DDBJ whole genome shotgun (WGS) entry which is preliminary data.</text>
</comment>
<gene>
    <name evidence="14" type="ORF">H8E80_08455</name>
</gene>
<dbReference type="GO" id="GO:0005829">
    <property type="term" value="C:cytosol"/>
    <property type="evidence" value="ECO:0007669"/>
    <property type="project" value="TreeGrafter"/>
</dbReference>
<dbReference type="GO" id="GO:0006189">
    <property type="term" value="P:'de novo' IMP biosynthetic process"/>
    <property type="evidence" value="ECO:0007669"/>
    <property type="project" value="UniProtKB-UniPathway"/>
</dbReference>
<dbReference type="SMART" id="SM00998">
    <property type="entry name" value="ADSL_C"/>
    <property type="match status" value="1"/>
</dbReference>
<proteinExistence type="inferred from homology"/>
<dbReference type="Gene3D" id="1.10.40.30">
    <property type="entry name" value="Fumarase/aspartase (C-terminal domain)"/>
    <property type="match status" value="1"/>
</dbReference>
<dbReference type="PROSITE" id="PS00163">
    <property type="entry name" value="FUMARATE_LYASES"/>
    <property type="match status" value="1"/>
</dbReference>
<evidence type="ECO:0000313" key="14">
    <source>
        <dbReference type="EMBL" id="MBC8200056.1"/>
    </source>
</evidence>
<organism evidence="14 15">
    <name type="scientific">Candidatus Desulfaltia bathyphila</name>
    <dbReference type="NCBI Taxonomy" id="2841697"/>
    <lineage>
        <taxon>Bacteria</taxon>
        <taxon>Pseudomonadati</taxon>
        <taxon>Thermodesulfobacteriota</taxon>
        <taxon>Desulfobacteria</taxon>
        <taxon>Desulfobacterales</taxon>
        <taxon>Desulfobacterales incertae sedis</taxon>
        <taxon>Candidatus Desulfaltia</taxon>
    </lineage>
</organism>
<dbReference type="EMBL" id="JACNLL010000074">
    <property type="protein sequence ID" value="MBC8200056.1"/>
    <property type="molecule type" value="Genomic_DNA"/>
</dbReference>
<dbReference type="PANTHER" id="PTHR43172:SF1">
    <property type="entry name" value="ADENYLOSUCCINATE LYASE"/>
    <property type="match status" value="1"/>
</dbReference>
<evidence type="ECO:0000256" key="2">
    <source>
        <dbReference type="ARBA" id="ARBA00004734"/>
    </source>
</evidence>
<comment type="catalytic activity">
    <reaction evidence="8">
        <text>(2S)-2-[5-amino-1-(5-phospho-beta-D-ribosyl)imidazole-4-carboxamido]succinate = 5-amino-1-(5-phospho-beta-D-ribosyl)imidazole-4-carboxamide + fumarate</text>
        <dbReference type="Rhea" id="RHEA:23920"/>
        <dbReference type="ChEBI" id="CHEBI:29806"/>
        <dbReference type="ChEBI" id="CHEBI:58443"/>
        <dbReference type="ChEBI" id="CHEBI:58475"/>
        <dbReference type="EC" id="4.3.2.2"/>
    </reaction>
    <physiologicalReaction direction="left-to-right" evidence="8">
        <dbReference type="Rhea" id="RHEA:23921"/>
    </physiologicalReaction>
</comment>
<reference evidence="14 15" key="1">
    <citation type="submission" date="2020-08" db="EMBL/GenBank/DDBJ databases">
        <title>Bridging the membrane lipid divide: bacteria of the FCB group superphylum have the potential to synthesize archaeal ether lipids.</title>
        <authorList>
            <person name="Villanueva L."/>
            <person name="Von Meijenfeldt F.A.B."/>
            <person name="Westbye A.B."/>
            <person name="Yadav S."/>
            <person name="Hopmans E.C."/>
            <person name="Dutilh B.E."/>
            <person name="Sinninghe Damste J.S."/>
        </authorList>
    </citation>
    <scope>NUCLEOTIDE SEQUENCE [LARGE SCALE GENOMIC DNA]</scope>
    <source>
        <strain evidence="14">NIOZ-UU82</strain>
    </source>
</reference>
<name>A0A8J6TAW4_9BACT</name>
<comment type="catalytic activity">
    <reaction evidence="10">
        <text>N(6)-(1,2-dicarboxyethyl)-AMP = fumarate + AMP</text>
        <dbReference type="Rhea" id="RHEA:16853"/>
        <dbReference type="ChEBI" id="CHEBI:29806"/>
        <dbReference type="ChEBI" id="CHEBI:57567"/>
        <dbReference type="ChEBI" id="CHEBI:456215"/>
        <dbReference type="EC" id="4.3.2.2"/>
    </reaction>
    <physiologicalReaction direction="left-to-right" evidence="10">
        <dbReference type="Rhea" id="RHEA:16854"/>
    </physiologicalReaction>
</comment>
<dbReference type="GO" id="GO:0004018">
    <property type="term" value="F:N6-(1,2-dicarboxyethyl)AMP AMP-lyase (fumarate-forming) activity"/>
    <property type="evidence" value="ECO:0007669"/>
    <property type="project" value="UniProtKB-UniRule"/>
</dbReference>
<evidence type="ECO:0000256" key="7">
    <source>
        <dbReference type="ARBA" id="ARBA00023239"/>
    </source>
</evidence>
<evidence type="ECO:0000256" key="5">
    <source>
        <dbReference type="ARBA" id="ARBA00017058"/>
    </source>
</evidence>
<dbReference type="Gene3D" id="1.10.275.10">
    <property type="entry name" value="Fumarase/aspartase (N-terminal domain)"/>
    <property type="match status" value="1"/>
</dbReference>
<dbReference type="PANTHER" id="PTHR43172">
    <property type="entry name" value="ADENYLOSUCCINATE LYASE"/>
    <property type="match status" value="1"/>
</dbReference>
<evidence type="ECO:0000256" key="11">
    <source>
        <dbReference type="NCBIfam" id="TIGR00928"/>
    </source>
</evidence>
<dbReference type="InterPro" id="IPR022761">
    <property type="entry name" value="Fumarate_lyase_N"/>
</dbReference>
<feature type="domain" description="Adenylosuccinate lyase C-terminal" evidence="13">
    <location>
        <begin position="349"/>
        <end position="429"/>
    </location>
</feature>
<dbReference type="InterPro" id="IPR024083">
    <property type="entry name" value="Fumarase/histidase_N"/>
</dbReference>
<dbReference type="InterPro" id="IPR008948">
    <property type="entry name" value="L-Aspartase-like"/>
</dbReference>
<comment type="similarity">
    <text evidence="3 12">Belongs to the lyase 1 family. Adenylosuccinate lyase subfamily.</text>
</comment>
<evidence type="ECO:0000256" key="1">
    <source>
        <dbReference type="ARBA" id="ARBA00004706"/>
    </source>
</evidence>
<dbReference type="Pfam" id="PF10397">
    <property type="entry name" value="ADSL_C"/>
    <property type="match status" value="1"/>
</dbReference>
<dbReference type="Gene3D" id="1.20.200.10">
    <property type="entry name" value="Fumarase/aspartase (Central domain)"/>
    <property type="match status" value="1"/>
</dbReference>
<evidence type="ECO:0000256" key="6">
    <source>
        <dbReference type="ARBA" id="ARBA00022755"/>
    </source>
</evidence>
<dbReference type="InterPro" id="IPR020557">
    <property type="entry name" value="Fumarate_lyase_CS"/>
</dbReference>
<evidence type="ECO:0000256" key="12">
    <source>
        <dbReference type="RuleBase" id="RU361172"/>
    </source>
</evidence>
<dbReference type="PRINTS" id="PR00149">
    <property type="entry name" value="FUMRATELYASE"/>
</dbReference>
<comment type="pathway">
    <text evidence="2 12">Purine metabolism; AMP biosynthesis via de novo pathway; AMP from IMP: step 2/2.</text>
</comment>
<dbReference type="GO" id="GO:0044208">
    <property type="term" value="P:'de novo' AMP biosynthetic process"/>
    <property type="evidence" value="ECO:0007669"/>
    <property type="project" value="UniProtKB-UniPathway"/>
</dbReference>
<dbReference type="UniPathway" id="UPA00074">
    <property type="reaction ID" value="UER00132"/>
</dbReference>
<dbReference type="SUPFAM" id="SSF48557">
    <property type="entry name" value="L-aspartase-like"/>
    <property type="match status" value="1"/>
</dbReference>